<dbReference type="Gene3D" id="1.10.3720.10">
    <property type="entry name" value="MetI-like"/>
    <property type="match status" value="1"/>
</dbReference>
<keyword evidence="7 12" id="KW-1133">Transmembrane helix</keyword>
<dbReference type="FunFam" id="1.10.3720.10:FF:000006">
    <property type="entry name" value="Glutamate/aspartate ABC transporter, permease protein GltK"/>
    <property type="match status" value="1"/>
</dbReference>
<dbReference type="NCBIfam" id="TIGR01726">
    <property type="entry name" value="HEQRo_perm_3TM"/>
    <property type="match status" value="1"/>
</dbReference>
<feature type="transmembrane region" description="Helical" evidence="12">
    <location>
        <begin position="152"/>
        <end position="175"/>
    </location>
</feature>
<dbReference type="EMBL" id="LR699554">
    <property type="protein sequence ID" value="VVD33421.1"/>
    <property type="molecule type" value="Genomic_DNA"/>
</dbReference>
<proteinExistence type="inferred from homology"/>
<comment type="similarity">
    <text evidence="2">Belongs to the binding-protein-dependent transport system permease family. HisMQ subfamily.</text>
</comment>
<keyword evidence="6" id="KW-0029">Amino-acid transport</keyword>
<dbReference type="InterPro" id="IPR010065">
    <property type="entry name" value="AA_ABC_transptr_permease_3TM"/>
</dbReference>
<dbReference type="KEGG" id="pdio:PDMSB3_2137.1"/>
<organism evidence="14 15">
    <name type="scientific">Paraburkholderia dioscoreae</name>
    <dbReference type="NCBI Taxonomy" id="2604047"/>
    <lineage>
        <taxon>Bacteria</taxon>
        <taxon>Pseudomonadati</taxon>
        <taxon>Pseudomonadota</taxon>
        <taxon>Betaproteobacteria</taxon>
        <taxon>Burkholderiales</taxon>
        <taxon>Burkholderiaceae</taxon>
        <taxon>Paraburkholderia</taxon>
    </lineage>
</organism>
<evidence type="ECO:0000256" key="6">
    <source>
        <dbReference type="ARBA" id="ARBA00022970"/>
    </source>
</evidence>
<keyword evidence="3 12" id="KW-0813">Transport</keyword>
<dbReference type="AlphaFoldDB" id="A0A5Q4ZLR9"/>
<comment type="function">
    <text evidence="9">Part of the ABC transporter complex GltIJKL involved in glutamate and aspartate uptake. Probably responsible for the translocation of the substrate across the membrane.</text>
</comment>
<evidence type="ECO:0000259" key="13">
    <source>
        <dbReference type="PROSITE" id="PS50928"/>
    </source>
</evidence>
<dbReference type="PANTHER" id="PTHR30614">
    <property type="entry name" value="MEMBRANE COMPONENT OF AMINO ACID ABC TRANSPORTER"/>
    <property type="match status" value="1"/>
</dbReference>
<dbReference type="CDD" id="cd06261">
    <property type="entry name" value="TM_PBP2"/>
    <property type="match status" value="1"/>
</dbReference>
<reference evidence="14 15" key="1">
    <citation type="submission" date="2019-08" db="EMBL/GenBank/DDBJ databases">
        <authorList>
            <person name="Herpell B J."/>
        </authorList>
    </citation>
    <scope>NUCLEOTIDE SEQUENCE [LARGE SCALE GENOMIC DNA]</scope>
    <source>
        <strain evidence="15">Msb3</strain>
    </source>
</reference>
<evidence type="ECO:0000313" key="14">
    <source>
        <dbReference type="EMBL" id="VVD33421.1"/>
    </source>
</evidence>
<feature type="transmembrane region" description="Helical" evidence="12">
    <location>
        <begin position="78"/>
        <end position="105"/>
    </location>
</feature>
<keyword evidence="5 12" id="KW-0812">Transmembrane</keyword>
<dbReference type="RefSeq" id="WP_007177702.1">
    <property type="nucleotide sequence ID" value="NZ_LR699554.1"/>
</dbReference>
<comment type="subunit">
    <text evidence="10">The complex is composed of two ATP-binding proteins (GltL), two transmembrane proteins (GltJ and GltK) and a solute-binding protein (GltI).</text>
</comment>
<dbReference type="InterPro" id="IPR035906">
    <property type="entry name" value="MetI-like_sf"/>
</dbReference>
<protein>
    <recommendedName>
        <fullName evidence="11">Glutamate/aspartate import permease protein GltK</fullName>
    </recommendedName>
</protein>
<keyword evidence="15" id="KW-1185">Reference proteome</keyword>
<evidence type="ECO:0000256" key="1">
    <source>
        <dbReference type="ARBA" id="ARBA00004429"/>
    </source>
</evidence>
<keyword evidence="4" id="KW-1003">Cell membrane</keyword>
<name>A0A5Q4ZLR9_9BURK</name>
<evidence type="ECO:0000256" key="7">
    <source>
        <dbReference type="ARBA" id="ARBA00022989"/>
    </source>
</evidence>
<keyword evidence="8 12" id="KW-0472">Membrane</keyword>
<feature type="transmembrane region" description="Helical" evidence="12">
    <location>
        <begin position="117"/>
        <end position="140"/>
    </location>
</feature>
<gene>
    <name evidence="14" type="ORF">PDMSB3_2137</name>
</gene>
<evidence type="ECO:0000313" key="15">
    <source>
        <dbReference type="Proteomes" id="UP000325811"/>
    </source>
</evidence>
<dbReference type="GO" id="GO:0006865">
    <property type="term" value="P:amino acid transport"/>
    <property type="evidence" value="ECO:0007669"/>
    <property type="project" value="UniProtKB-KW"/>
</dbReference>
<evidence type="ECO:0000256" key="11">
    <source>
        <dbReference type="ARBA" id="ARBA00073645"/>
    </source>
</evidence>
<evidence type="ECO:0000256" key="10">
    <source>
        <dbReference type="ARBA" id="ARBA00062718"/>
    </source>
</evidence>
<dbReference type="InterPro" id="IPR043429">
    <property type="entry name" value="ArtM/GltK/GlnP/TcyL/YhdX-like"/>
</dbReference>
<feature type="transmembrane region" description="Helical" evidence="12">
    <location>
        <begin position="265"/>
        <end position="286"/>
    </location>
</feature>
<evidence type="ECO:0000256" key="8">
    <source>
        <dbReference type="ARBA" id="ARBA00023136"/>
    </source>
</evidence>
<dbReference type="SUPFAM" id="SSF161098">
    <property type="entry name" value="MetI-like"/>
    <property type="match status" value="1"/>
</dbReference>
<accession>A0A5Q4ZLR9</accession>
<evidence type="ECO:0000256" key="4">
    <source>
        <dbReference type="ARBA" id="ARBA00022475"/>
    </source>
</evidence>
<evidence type="ECO:0000256" key="2">
    <source>
        <dbReference type="ARBA" id="ARBA00010072"/>
    </source>
</evidence>
<dbReference type="PROSITE" id="PS50928">
    <property type="entry name" value="ABC_TM1"/>
    <property type="match status" value="1"/>
</dbReference>
<feature type="transmembrane region" description="Helical" evidence="12">
    <location>
        <begin position="40"/>
        <end position="58"/>
    </location>
</feature>
<dbReference type="GO" id="GO:0022857">
    <property type="term" value="F:transmembrane transporter activity"/>
    <property type="evidence" value="ECO:0007669"/>
    <property type="project" value="InterPro"/>
</dbReference>
<dbReference type="InterPro" id="IPR000515">
    <property type="entry name" value="MetI-like"/>
</dbReference>
<sequence length="331" mass="35781">MAKSHGALPDPLSHAHDTRANAEALTPALPIVKARHRGRWALAVVSVLILAWFGHSVATNPGYGWPVVWKYLTFQTILTGFLWTLGLTAASMAIGMILGVIAALMRQSSNPIVSAFAALYIWIFRGTPLLVQLIFWYNLAALYPQIDLGLPFFAPIASLQTNSIVTPIVAALLGLGLNEGAYMAEIVRSGLLSVDPGQREAAYSLGLSPARTIRRIILPQALRVIVPPTGNEIVGMLKATSLVSTLAIGDLLYSAQGIYSRTFETIPLLIVASLWYLLASTLLTALQMTLERKLRRVHSAPPTDGLSRVVATLKPQFLLRRGDSARSARSA</sequence>
<comment type="subcellular location">
    <subcellularLocation>
        <location evidence="1">Cell inner membrane</location>
        <topology evidence="1">Multi-pass membrane protein</topology>
    </subcellularLocation>
    <subcellularLocation>
        <location evidence="12">Cell membrane</location>
        <topology evidence="12">Multi-pass membrane protein</topology>
    </subcellularLocation>
</comment>
<evidence type="ECO:0000256" key="12">
    <source>
        <dbReference type="RuleBase" id="RU363032"/>
    </source>
</evidence>
<dbReference type="PANTHER" id="PTHR30614:SF0">
    <property type="entry name" value="L-CYSTINE TRANSPORT SYSTEM PERMEASE PROTEIN TCYL"/>
    <property type="match status" value="1"/>
</dbReference>
<evidence type="ECO:0000256" key="9">
    <source>
        <dbReference type="ARBA" id="ARBA00060298"/>
    </source>
</evidence>
<evidence type="ECO:0000256" key="3">
    <source>
        <dbReference type="ARBA" id="ARBA00022448"/>
    </source>
</evidence>
<evidence type="ECO:0000256" key="5">
    <source>
        <dbReference type="ARBA" id="ARBA00022692"/>
    </source>
</evidence>
<dbReference type="Proteomes" id="UP000325811">
    <property type="component" value="Chromosome II"/>
</dbReference>
<dbReference type="GO" id="GO:0043190">
    <property type="term" value="C:ATP-binding cassette (ABC) transporter complex"/>
    <property type="evidence" value="ECO:0007669"/>
    <property type="project" value="InterPro"/>
</dbReference>
<dbReference type="Pfam" id="PF00528">
    <property type="entry name" value="BPD_transp_1"/>
    <property type="match status" value="1"/>
</dbReference>
<feature type="domain" description="ABC transmembrane type-1" evidence="13">
    <location>
        <begin position="81"/>
        <end position="287"/>
    </location>
</feature>